<dbReference type="AlphaFoldDB" id="A0A8H4LBP8"/>
<evidence type="ECO:0000313" key="2">
    <source>
        <dbReference type="EMBL" id="KAF4465019.1"/>
    </source>
</evidence>
<reference evidence="2 3" key="1">
    <citation type="submission" date="2020-01" db="EMBL/GenBank/DDBJ databases">
        <title>Identification and distribution of gene clusters putatively required for synthesis of sphingolipid metabolism inhibitors in phylogenetically diverse species of the filamentous fungus Fusarium.</title>
        <authorList>
            <person name="Kim H.-S."/>
            <person name="Busman M."/>
            <person name="Brown D.W."/>
            <person name="Divon H."/>
            <person name="Uhlig S."/>
            <person name="Proctor R.H."/>
        </authorList>
    </citation>
    <scope>NUCLEOTIDE SEQUENCE [LARGE SCALE GENOMIC DNA]</scope>
    <source>
        <strain evidence="2 3">NRRL 20459</strain>
    </source>
</reference>
<accession>A0A8H4LBP8</accession>
<name>A0A8H4LBP8_9HYPO</name>
<gene>
    <name evidence="2" type="ORF">FALBO_8144</name>
</gene>
<keyword evidence="3" id="KW-1185">Reference proteome</keyword>
<evidence type="ECO:0000313" key="3">
    <source>
        <dbReference type="Proteomes" id="UP000554235"/>
    </source>
</evidence>
<proteinExistence type="predicted"/>
<sequence>MSEPERGAFDKFSELITELQDLIWKHSLEDQPPTAHFAKLNTEVFLPPGCDMSNKTVLECLSQDLQPLDLFRKSPFPATQYEILLQTCKGSRSAALRYSQSWGPERTIQLYQPDNTRRLADLDRLRDMSTPRGIIGPANRHAEFRPQAILDLPARVVDGSKDLIVLQENWGIATSKFRAHLMYGKLEWGLPIQHPRYLAVPCPPISPRGRGADVRNIKFLFRLRVEVLYILVHPDDYHPDVPGRNHEALRDVVKNRIERLQQPFLKRPGAADLLAQAPDRFWHGKREFYVLGWDEIEKRMLHSWAWRLLTASLEIHGRQPEQTVCDGCEDSDCQHREETYPVMWKVMTWKDHD</sequence>
<feature type="domain" description="2EXR" evidence="1">
    <location>
        <begin position="9"/>
        <end position="100"/>
    </location>
</feature>
<dbReference type="OrthoDB" id="5061489at2759"/>
<organism evidence="2 3">
    <name type="scientific">Fusarium albosuccineum</name>
    <dbReference type="NCBI Taxonomy" id="1237068"/>
    <lineage>
        <taxon>Eukaryota</taxon>
        <taxon>Fungi</taxon>
        <taxon>Dikarya</taxon>
        <taxon>Ascomycota</taxon>
        <taxon>Pezizomycotina</taxon>
        <taxon>Sordariomycetes</taxon>
        <taxon>Hypocreomycetidae</taxon>
        <taxon>Hypocreales</taxon>
        <taxon>Nectriaceae</taxon>
        <taxon>Fusarium</taxon>
        <taxon>Fusarium decemcellulare species complex</taxon>
    </lineage>
</organism>
<evidence type="ECO:0000259" key="1">
    <source>
        <dbReference type="Pfam" id="PF20150"/>
    </source>
</evidence>
<protein>
    <recommendedName>
        <fullName evidence="1">2EXR domain-containing protein</fullName>
    </recommendedName>
</protein>
<comment type="caution">
    <text evidence="2">The sequence shown here is derived from an EMBL/GenBank/DDBJ whole genome shotgun (WGS) entry which is preliminary data.</text>
</comment>
<dbReference type="EMBL" id="JAADYS010001108">
    <property type="protein sequence ID" value="KAF4465019.1"/>
    <property type="molecule type" value="Genomic_DNA"/>
</dbReference>
<dbReference type="InterPro" id="IPR045518">
    <property type="entry name" value="2EXR"/>
</dbReference>
<dbReference type="Pfam" id="PF20150">
    <property type="entry name" value="2EXR"/>
    <property type="match status" value="1"/>
</dbReference>
<dbReference type="Proteomes" id="UP000554235">
    <property type="component" value="Unassembled WGS sequence"/>
</dbReference>